<dbReference type="InterPro" id="IPR002734">
    <property type="entry name" value="RibDG_C"/>
</dbReference>
<evidence type="ECO:0000256" key="3">
    <source>
        <dbReference type="ARBA" id="ARBA00023002"/>
    </source>
</evidence>
<comment type="pathway">
    <text evidence="1">Cofactor biosynthesis; riboflavin biosynthesis.</text>
</comment>
<dbReference type="EMBL" id="JAJAQC010000008">
    <property type="protein sequence ID" value="MDA0564093.1"/>
    <property type="molecule type" value="Genomic_DNA"/>
</dbReference>
<dbReference type="InterPro" id="IPR050765">
    <property type="entry name" value="Riboflavin_Biosynth_HTPR"/>
</dbReference>
<name>A0A9X3NL50_9ACTN</name>
<dbReference type="Pfam" id="PF01872">
    <property type="entry name" value="RibD_C"/>
    <property type="match status" value="1"/>
</dbReference>
<dbReference type="PANTHER" id="PTHR38011:SF7">
    <property type="entry name" value="2,5-DIAMINO-6-RIBOSYLAMINO-4(3H)-PYRIMIDINONE 5'-PHOSPHATE REDUCTASE"/>
    <property type="match status" value="1"/>
</dbReference>
<dbReference type="GO" id="GO:0009231">
    <property type="term" value="P:riboflavin biosynthetic process"/>
    <property type="evidence" value="ECO:0007669"/>
    <property type="project" value="InterPro"/>
</dbReference>
<evidence type="ECO:0000256" key="1">
    <source>
        <dbReference type="ARBA" id="ARBA00005104"/>
    </source>
</evidence>
<dbReference type="AlphaFoldDB" id="A0A9X3NL50"/>
<keyword evidence="2" id="KW-0521">NADP</keyword>
<dbReference type="InterPro" id="IPR024072">
    <property type="entry name" value="DHFR-like_dom_sf"/>
</dbReference>
<dbReference type="SUPFAM" id="SSF53597">
    <property type="entry name" value="Dihydrofolate reductase-like"/>
    <property type="match status" value="1"/>
</dbReference>
<organism evidence="5 6">
    <name type="scientific">Streptomonospora mangrovi</name>
    <dbReference type="NCBI Taxonomy" id="2883123"/>
    <lineage>
        <taxon>Bacteria</taxon>
        <taxon>Bacillati</taxon>
        <taxon>Actinomycetota</taxon>
        <taxon>Actinomycetes</taxon>
        <taxon>Streptosporangiales</taxon>
        <taxon>Nocardiopsidaceae</taxon>
        <taxon>Streptomonospora</taxon>
    </lineage>
</organism>
<protein>
    <submittedName>
        <fullName evidence="5">Dihydrofolate reductase family protein</fullName>
    </submittedName>
</protein>
<comment type="caution">
    <text evidence="5">The sequence shown here is derived from an EMBL/GenBank/DDBJ whole genome shotgun (WGS) entry which is preliminary data.</text>
</comment>
<dbReference type="PANTHER" id="PTHR38011">
    <property type="entry name" value="DIHYDROFOLATE REDUCTASE FAMILY PROTEIN (AFU_ORTHOLOGUE AFUA_8G06820)"/>
    <property type="match status" value="1"/>
</dbReference>
<dbReference type="RefSeq" id="WP_270071369.1">
    <property type="nucleotide sequence ID" value="NZ_JAJAQC010000008.1"/>
</dbReference>
<gene>
    <name evidence="5" type="ORF">LG943_07095</name>
</gene>
<keyword evidence="3" id="KW-0560">Oxidoreductase</keyword>
<accession>A0A9X3NL50</accession>
<evidence type="ECO:0000313" key="5">
    <source>
        <dbReference type="EMBL" id="MDA0564093.1"/>
    </source>
</evidence>
<evidence type="ECO:0000259" key="4">
    <source>
        <dbReference type="Pfam" id="PF01872"/>
    </source>
</evidence>
<feature type="domain" description="Bacterial bifunctional deaminase-reductase C-terminal" evidence="4">
    <location>
        <begin position="7"/>
        <end position="240"/>
    </location>
</feature>
<dbReference type="Proteomes" id="UP001140076">
    <property type="component" value="Unassembled WGS sequence"/>
</dbReference>
<keyword evidence="6" id="KW-1185">Reference proteome</keyword>
<sequence>MPDRPLPYTILSWAMSLDGYIDDTSPERLRLSSEADFDEIDALRAECDAILVGAGTIRSDNPRLLVRSARRRERRSALGKTGDIVKVVLSERGSVDPAARVFTTGDAAKLVYVASAAHPATARRFATPAPASTTAPTPADADAGTAAAADVTVVDAGPDCDLAGILADLAERGVGRLLVEGGTGVHTRFLTAGLADEVRVAIAPFFVGDPGAPRFVGAGDFANHPRRPMRLAEARALGDMAVLRYLPQAPLTPESASPSPAGSDR</sequence>
<evidence type="ECO:0000313" key="6">
    <source>
        <dbReference type="Proteomes" id="UP001140076"/>
    </source>
</evidence>
<reference evidence="5" key="1">
    <citation type="submission" date="2021-10" db="EMBL/GenBank/DDBJ databases">
        <title>Streptomonospora sp. nov., isolated from mangrove soil.</title>
        <authorList>
            <person name="Chen X."/>
            <person name="Ge X."/>
            <person name="Liu W."/>
        </authorList>
    </citation>
    <scope>NUCLEOTIDE SEQUENCE</scope>
    <source>
        <strain evidence="5">S1-112</strain>
    </source>
</reference>
<proteinExistence type="predicted"/>
<dbReference type="Gene3D" id="3.40.430.10">
    <property type="entry name" value="Dihydrofolate Reductase, subunit A"/>
    <property type="match status" value="1"/>
</dbReference>
<dbReference type="GO" id="GO:0008703">
    <property type="term" value="F:5-amino-6-(5-phosphoribosylamino)uracil reductase activity"/>
    <property type="evidence" value="ECO:0007669"/>
    <property type="project" value="InterPro"/>
</dbReference>
<evidence type="ECO:0000256" key="2">
    <source>
        <dbReference type="ARBA" id="ARBA00022857"/>
    </source>
</evidence>